<reference evidence="2" key="1">
    <citation type="journal article" date="2019" name="Int. J. Syst. Evol. Microbiol.">
        <title>The Global Catalogue of Microorganisms (GCM) 10K type strain sequencing project: providing services to taxonomists for standard genome sequencing and annotation.</title>
        <authorList>
            <consortium name="The Broad Institute Genomics Platform"/>
            <consortium name="The Broad Institute Genome Sequencing Center for Infectious Disease"/>
            <person name="Wu L."/>
            <person name="Ma J."/>
        </authorList>
    </citation>
    <scope>NUCLEOTIDE SEQUENCE [LARGE SCALE GENOMIC DNA]</scope>
    <source>
        <strain evidence="2">JCM 17630</strain>
    </source>
</reference>
<accession>A0ABP8CE06</accession>
<evidence type="ECO:0000313" key="2">
    <source>
        <dbReference type="Proteomes" id="UP001501496"/>
    </source>
</evidence>
<proteinExistence type="predicted"/>
<protein>
    <submittedName>
        <fullName evidence="1">Uncharacterized protein</fullName>
    </submittedName>
</protein>
<comment type="caution">
    <text evidence="1">The sequence shown here is derived from an EMBL/GenBank/DDBJ whole genome shotgun (WGS) entry which is preliminary data.</text>
</comment>
<organism evidence="1 2">
    <name type="scientific">Postechiella marina</name>
    <dbReference type="NCBI Taxonomy" id="943941"/>
    <lineage>
        <taxon>Bacteria</taxon>
        <taxon>Pseudomonadati</taxon>
        <taxon>Bacteroidota</taxon>
        <taxon>Flavobacteriia</taxon>
        <taxon>Flavobacteriales</taxon>
        <taxon>Flavobacteriaceae</taxon>
        <taxon>Postechiella</taxon>
    </lineage>
</organism>
<dbReference type="RefSeq" id="WP_344788745.1">
    <property type="nucleotide sequence ID" value="NZ_BAABCA010000005.1"/>
</dbReference>
<evidence type="ECO:0000313" key="1">
    <source>
        <dbReference type="EMBL" id="GAA4237908.1"/>
    </source>
</evidence>
<keyword evidence="2" id="KW-1185">Reference proteome</keyword>
<dbReference type="Pfam" id="PF18742">
    <property type="entry name" value="DpnII-MboI"/>
    <property type="match status" value="1"/>
</dbReference>
<name>A0ABP8CE06_9FLAO</name>
<dbReference type="Proteomes" id="UP001501496">
    <property type="component" value="Unassembled WGS sequence"/>
</dbReference>
<dbReference type="EMBL" id="BAABCA010000005">
    <property type="protein sequence ID" value="GAA4237908.1"/>
    <property type="molecule type" value="Genomic_DNA"/>
</dbReference>
<gene>
    <name evidence="1" type="ORF">GCM10022291_26320</name>
</gene>
<sequence>MVYLREIIKNNKTQISQYNNIETVAYLYASSSIQSTEIENINFELSPEEFIALDGYLNKSDSYEKIISIISKPSIKGIDASSNIFKFAGLYLGAKDQLEDKLIERFKRGDIKEQFFLSKIEPSLKNLLIENLNIDLTNPFSVLVNKLFGINDVSEKNINNALTSIINTDLDIHALLLLEDIENQLLEVMFISKSSEEVLRDIFYNFPNAVQKIIKDRRKGHPEFEIKDEYDVQDILYVIVKSFFPNMRDEDPIPKVGGKSTKIDLILREEKILIEVKMIKEKDSNETHFIEQLKVDFESYHKCIWLEKLFCFVYDPFKKTRDISNFNDLNGERTKGEHNYNVEVIVVN</sequence>